<dbReference type="AlphaFoldDB" id="A0AA44Y098"/>
<comment type="caution">
    <text evidence="1">The sequence shown here is derived from an EMBL/GenBank/DDBJ whole genome shotgun (WGS) entry which is preliminary data.</text>
</comment>
<sequence length="83" mass="9466">MSEHGHVSRFKLQLATIRKHANVHAQLRSLHRHSEAARGVIRSADIGVHADALGGRVLRSVHLFVSKVEERLPYSNRRQVWLD</sequence>
<name>A0AA44Y098_BURVI</name>
<evidence type="ECO:0000313" key="1">
    <source>
        <dbReference type="EMBL" id="PRH41574.1"/>
    </source>
</evidence>
<organism evidence="1 2">
    <name type="scientific">Burkholderia vietnamiensis</name>
    <dbReference type="NCBI Taxonomy" id="60552"/>
    <lineage>
        <taxon>Bacteria</taxon>
        <taxon>Pseudomonadati</taxon>
        <taxon>Pseudomonadota</taxon>
        <taxon>Betaproteobacteria</taxon>
        <taxon>Burkholderiales</taxon>
        <taxon>Burkholderiaceae</taxon>
        <taxon>Burkholderia</taxon>
        <taxon>Burkholderia cepacia complex</taxon>
    </lineage>
</organism>
<dbReference type="Proteomes" id="UP000237632">
    <property type="component" value="Unassembled WGS sequence"/>
</dbReference>
<evidence type="ECO:0000313" key="2">
    <source>
        <dbReference type="Proteomes" id="UP000237632"/>
    </source>
</evidence>
<proteinExistence type="predicted"/>
<gene>
    <name evidence="1" type="ORF">C6T65_14820</name>
</gene>
<dbReference type="EMBL" id="PVHK01000105">
    <property type="protein sequence ID" value="PRH41574.1"/>
    <property type="molecule type" value="Genomic_DNA"/>
</dbReference>
<accession>A0AA44Y098</accession>
<protein>
    <submittedName>
        <fullName evidence="1">Uncharacterized protein</fullName>
    </submittedName>
</protein>
<reference evidence="1 2" key="1">
    <citation type="submission" date="2018-03" db="EMBL/GenBank/DDBJ databases">
        <authorList>
            <person name="Nguyen K."/>
            <person name="Fouts D."/>
            <person name="Sutton G."/>
        </authorList>
    </citation>
    <scope>NUCLEOTIDE SEQUENCE [LARGE SCALE GENOMIC DNA]</scope>
    <source>
        <strain evidence="1 2">AU3578</strain>
    </source>
</reference>